<accession>A0A931EYD1</accession>
<protein>
    <submittedName>
        <fullName evidence="1">Uncharacterized protein</fullName>
    </submittedName>
</protein>
<name>A0A931EYD1_9ACTN</name>
<dbReference type="RefSeq" id="WP_195895343.1">
    <property type="nucleotide sequence ID" value="NZ_JADOGI010000026.1"/>
</dbReference>
<sequence>MKTFRIVLASSETLDGRACAIHMGEHDLTGIVDRDLVDRSYVPRYEAFVREQFGGARRLARPMPRPFLSVCFVPADGLHVQLTQQAIIRYVPRDVASPRLLHEATLLANDVMRYYVLPQVAPVIAHDLLARTAS</sequence>
<dbReference type="Proteomes" id="UP000605361">
    <property type="component" value="Unassembled WGS sequence"/>
</dbReference>
<gene>
    <name evidence="1" type="ORF">ITP53_11515</name>
</gene>
<dbReference type="EMBL" id="JADOGI010000026">
    <property type="protein sequence ID" value="MBF8186367.1"/>
    <property type="molecule type" value="Genomic_DNA"/>
</dbReference>
<evidence type="ECO:0000313" key="2">
    <source>
        <dbReference type="Proteomes" id="UP000605361"/>
    </source>
</evidence>
<organism evidence="1 2">
    <name type="scientific">Nonomuraea cypriaca</name>
    <dbReference type="NCBI Taxonomy" id="1187855"/>
    <lineage>
        <taxon>Bacteria</taxon>
        <taxon>Bacillati</taxon>
        <taxon>Actinomycetota</taxon>
        <taxon>Actinomycetes</taxon>
        <taxon>Streptosporangiales</taxon>
        <taxon>Streptosporangiaceae</taxon>
        <taxon>Nonomuraea</taxon>
    </lineage>
</organism>
<reference evidence="1" key="1">
    <citation type="submission" date="2020-11" db="EMBL/GenBank/DDBJ databases">
        <title>Whole-genome analyses of Nonomuraea sp. K274.</title>
        <authorList>
            <person name="Veyisoglu A."/>
        </authorList>
    </citation>
    <scope>NUCLEOTIDE SEQUENCE</scope>
    <source>
        <strain evidence="1">K274</strain>
    </source>
</reference>
<dbReference type="AlphaFoldDB" id="A0A931EYD1"/>
<keyword evidence="2" id="KW-1185">Reference proteome</keyword>
<proteinExistence type="predicted"/>
<evidence type="ECO:0000313" key="1">
    <source>
        <dbReference type="EMBL" id="MBF8186367.1"/>
    </source>
</evidence>
<comment type="caution">
    <text evidence="1">The sequence shown here is derived from an EMBL/GenBank/DDBJ whole genome shotgun (WGS) entry which is preliminary data.</text>
</comment>